<name>A0A444Z4D1_ARAHY</name>
<feature type="region of interest" description="Disordered" evidence="2">
    <location>
        <begin position="169"/>
        <end position="206"/>
    </location>
</feature>
<feature type="region of interest" description="Disordered" evidence="2">
    <location>
        <begin position="42"/>
        <end position="67"/>
    </location>
</feature>
<feature type="coiled-coil region" evidence="1">
    <location>
        <begin position="227"/>
        <end position="293"/>
    </location>
</feature>
<feature type="region of interest" description="Disordered" evidence="2">
    <location>
        <begin position="85"/>
        <end position="107"/>
    </location>
</feature>
<feature type="compositionally biased region" description="Basic and acidic residues" evidence="2">
    <location>
        <begin position="538"/>
        <end position="551"/>
    </location>
</feature>
<evidence type="ECO:0000256" key="1">
    <source>
        <dbReference type="SAM" id="Coils"/>
    </source>
</evidence>
<sequence length="716" mass="82529">MGYHPPSLISNGGWEYHQETSNSGHSNSWSYALELQDKKENYMGYFPPSQNDASHDSNGGWGEQNQKTFENPFFTYQEPSSLERTSNSLMQNCPTSPSSFSSENFSSLDFGSTQNSCQSSPPIQISMNQGLSKLEIMFEKYEREEQKSWKRQEALSKNMNGDLEKIRRSLEPLSKKNEGQLMDMKEKVEEQDKEATASSELSMKNEVVENETTLEMTRAHGNSQLSQTSLDQNASTLESMIERYEEEMKKAWEDQQTSSMKELLSQMLGAREEVEEQESLSKLEIMFEKYEREEQKSWKRQEALSKNMNGDLEKIRRSLEPLSKKNEGQLMDMKEKVEEQDKEATASSELSMKNEVVENETALEMTRAHGNSQLSQTSLDQNASTLESMIERYEEEMKKAWEDQQTSSMKELLSQMLGAREEVEEQESLSKLEIMFEKYEREEQKSWKRQEALSKNMNGDLEKIRRSLEPLSKKNEGQLMDMKEKVEEQDKEATASSELSMKNEVVENETALEMTRAHGNSQLSQTSLDQNASTLESMIERYEEEMKKAWEDQQTSSMKELLSQMLGAREEVEEQESEKDNQRIPNSSEAEKYMKEESTEPPLQETLDEDKTPTITQPPRLGFKEVKAINKSTKKRIVTKLPRTTFKRRSTTSNPTPGPIASKLNQAMYNRKLAERKPRQGAIAESSPLLKSFLLTNWKKRKKVNNMSTVDIHDPS</sequence>
<feature type="compositionally biased region" description="Polar residues" evidence="2">
    <location>
        <begin position="369"/>
        <end position="387"/>
    </location>
</feature>
<comment type="caution">
    <text evidence="3">The sequence shown here is derived from an EMBL/GenBank/DDBJ whole genome shotgun (WGS) entry which is preliminary data.</text>
</comment>
<feature type="compositionally biased region" description="Polar residues" evidence="2">
    <location>
        <begin position="518"/>
        <end position="536"/>
    </location>
</feature>
<organism evidence="3 4">
    <name type="scientific">Arachis hypogaea</name>
    <name type="common">Peanut</name>
    <dbReference type="NCBI Taxonomy" id="3818"/>
    <lineage>
        <taxon>Eukaryota</taxon>
        <taxon>Viridiplantae</taxon>
        <taxon>Streptophyta</taxon>
        <taxon>Embryophyta</taxon>
        <taxon>Tracheophyta</taxon>
        <taxon>Spermatophyta</taxon>
        <taxon>Magnoliopsida</taxon>
        <taxon>eudicotyledons</taxon>
        <taxon>Gunneridae</taxon>
        <taxon>Pentapetalae</taxon>
        <taxon>rosids</taxon>
        <taxon>fabids</taxon>
        <taxon>Fabales</taxon>
        <taxon>Fabaceae</taxon>
        <taxon>Papilionoideae</taxon>
        <taxon>50 kb inversion clade</taxon>
        <taxon>dalbergioids sensu lato</taxon>
        <taxon>Dalbergieae</taxon>
        <taxon>Pterocarpus clade</taxon>
        <taxon>Arachis</taxon>
    </lineage>
</organism>
<feature type="region of interest" description="Disordered" evidence="2">
    <location>
        <begin position="461"/>
        <end position="503"/>
    </location>
</feature>
<dbReference type="AlphaFoldDB" id="A0A444Z4D1"/>
<feature type="compositionally biased region" description="Basic and acidic residues" evidence="2">
    <location>
        <begin position="461"/>
        <end position="493"/>
    </location>
</feature>
<feature type="region of interest" description="Disordered" evidence="2">
    <location>
        <begin position="517"/>
        <end position="662"/>
    </location>
</feature>
<protein>
    <submittedName>
        <fullName evidence="3">Uncharacterized protein</fullName>
    </submittedName>
</protein>
<dbReference type="EMBL" id="SDMP01000015">
    <property type="protein sequence ID" value="RYR09059.1"/>
    <property type="molecule type" value="Genomic_DNA"/>
</dbReference>
<reference evidence="3 4" key="1">
    <citation type="submission" date="2019-01" db="EMBL/GenBank/DDBJ databases">
        <title>Sequencing of cultivated peanut Arachis hypogaea provides insights into genome evolution and oil improvement.</title>
        <authorList>
            <person name="Chen X."/>
        </authorList>
    </citation>
    <scope>NUCLEOTIDE SEQUENCE [LARGE SCALE GENOMIC DNA]</scope>
    <source>
        <strain evidence="4">cv. Fuhuasheng</strain>
        <tissue evidence="3">Leaves</tissue>
    </source>
</reference>
<keyword evidence="1" id="KW-0175">Coiled coil</keyword>
<feature type="compositionally biased region" description="Polar residues" evidence="2">
    <location>
        <begin position="19"/>
        <end position="28"/>
    </location>
</feature>
<feature type="compositionally biased region" description="Basic and acidic residues" evidence="2">
    <location>
        <begin position="589"/>
        <end position="598"/>
    </location>
</feature>
<feature type="compositionally biased region" description="Basic and acidic residues" evidence="2">
    <location>
        <begin position="169"/>
        <end position="195"/>
    </location>
</feature>
<keyword evidence="4" id="KW-1185">Reference proteome</keyword>
<feature type="region of interest" description="Disordered" evidence="2">
    <location>
        <begin position="312"/>
        <end position="354"/>
    </location>
</feature>
<dbReference type="Proteomes" id="UP000289738">
    <property type="component" value="Chromosome B05"/>
</dbReference>
<feature type="region of interest" description="Disordered" evidence="2">
    <location>
        <begin position="367"/>
        <end position="387"/>
    </location>
</feature>
<feature type="compositionally biased region" description="Polar residues" evidence="2">
    <location>
        <begin position="85"/>
        <end position="95"/>
    </location>
</feature>
<gene>
    <name evidence="3" type="ORF">Ahy_B05g077094</name>
</gene>
<evidence type="ECO:0000313" key="4">
    <source>
        <dbReference type="Proteomes" id="UP000289738"/>
    </source>
</evidence>
<feature type="region of interest" description="Disordered" evidence="2">
    <location>
        <begin position="1"/>
        <end position="28"/>
    </location>
</feature>
<accession>A0A444Z4D1</accession>
<feature type="compositionally biased region" description="Low complexity" evidence="2">
    <location>
        <begin position="96"/>
        <end position="107"/>
    </location>
</feature>
<evidence type="ECO:0000313" key="3">
    <source>
        <dbReference type="EMBL" id="RYR09059.1"/>
    </source>
</evidence>
<feature type="compositionally biased region" description="Basic and acidic residues" evidence="2">
    <location>
        <begin position="312"/>
        <end position="344"/>
    </location>
</feature>
<proteinExistence type="predicted"/>
<evidence type="ECO:0000256" key="2">
    <source>
        <dbReference type="SAM" id="MobiDB-lite"/>
    </source>
</evidence>